<accession>A0A060RF90</accession>
<dbReference type="OrthoDB" id="24511at10239"/>
<proteinExistence type="predicted"/>
<gene>
    <name evidence="1" type="primary">ORF43</name>
</gene>
<reference evidence="2" key="1">
    <citation type="submission" date="2014-02" db="EMBL/GenBank/DDBJ databases">
        <title>Evolution of Pseudomonas aeruginosa bacteriophages collected in Abidjan.</title>
        <authorList>
            <person name="Essoh C."/>
            <person name="Latino L."/>
            <person name="Blouin Y."/>
            <person name="Loukou G."/>
            <person name="Nguetta S.M."/>
            <person name="Lathro N.S."/>
            <person name="Cablanmian A."/>
            <person name="Kra A."/>
            <person name="Vergnaud G."/>
            <person name="Pourcel C."/>
        </authorList>
    </citation>
    <scope>NUCLEOTIDE SEQUENCE [LARGE SCALE GENOMIC DNA]</scope>
</reference>
<dbReference type="GeneID" id="19686742"/>
<dbReference type="KEGG" id="vg:19686742"/>
<reference evidence="1 2" key="2">
    <citation type="journal article" date="2015" name="PLoS ONE">
        <title>Investigation of a Large Collection of Pseudomonas aeruginosa Bacteriophages Collected from a Single Environmental Source in Abidjan, Cote d'Ivoire.</title>
        <authorList>
            <person name="Essoh C."/>
            <person name="Latino L."/>
            <person name="Midoux C."/>
            <person name="Blouin Y."/>
            <person name="Loukou G."/>
            <person name="Nguetta S.P."/>
            <person name="Lathro S."/>
            <person name="Cablanmian A."/>
            <person name="Kouassi A.K."/>
            <person name="Vergnaud G."/>
            <person name="Pourcel C."/>
        </authorList>
    </citation>
    <scope>NUCLEOTIDE SEQUENCE [LARGE SCALE GENOMIC DNA]</scope>
</reference>
<sequence>MADEVDQTADRIESEVSYAVAELCRKAAAIPAGHPGECHYCGEHFARVVTVAYEPFDHSPINACGRCRDRRGLK</sequence>
<evidence type="ECO:0000313" key="1">
    <source>
        <dbReference type="EMBL" id="CDN96804.1"/>
    </source>
</evidence>
<protein>
    <submittedName>
        <fullName evidence="1">Uncharacterized protein</fullName>
    </submittedName>
</protein>
<dbReference type="Proteomes" id="UP000026986">
    <property type="component" value="Segment"/>
</dbReference>
<evidence type="ECO:0000313" key="2">
    <source>
        <dbReference type="Proteomes" id="UP000026986"/>
    </source>
</evidence>
<name>A0A060RF90_9CAUD</name>
<organism evidence="1 2">
    <name type="scientific">Pseudomonas phage vB_PaeS_SCH_Ab26</name>
    <dbReference type="NCBI Taxonomy" id="1476390"/>
    <lineage>
        <taxon>Viruses</taxon>
        <taxon>Duplodnaviria</taxon>
        <taxon>Heunggongvirae</taxon>
        <taxon>Uroviricota</taxon>
        <taxon>Caudoviricetes</taxon>
        <taxon>Jondennisvirinae</taxon>
        <taxon>Septimatrevirus</taxon>
        <taxon>Septimatrevirus Ab26</taxon>
    </lineage>
</organism>
<dbReference type="EMBL" id="HG962376">
    <property type="protein sequence ID" value="CDN96804.1"/>
    <property type="molecule type" value="Genomic_DNA"/>
</dbReference>
<dbReference type="RefSeq" id="YP_009044378.1">
    <property type="nucleotide sequence ID" value="NC_024381.1"/>
</dbReference>
<keyword evidence="2" id="KW-1185">Reference proteome</keyword>